<feature type="region of interest" description="Disordered" evidence="1">
    <location>
        <begin position="38"/>
        <end position="242"/>
    </location>
</feature>
<feature type="compositionally biased region" description="Gly residues" evidence="1">
    <location>
        <begin position="128"/>
        <end position="146"/>
    </location>
</feature>
<feature type="compositionally biased region" description="Basic and acidic residues" evidence="1">
    <location>
        <begin position="195"/>
        <end position="205"/>
    </location>
</feature>
<feature type="compositionally biased region" description="Gly residues" evidence="1">
    <location>
        <begin position="177"/>
        <end position="187"/>
    </location>
</feature>
<dbReference type="HOGENOM" id="CLU_1147837_0_0_1"/>
<protein>
    <submittedName>
        <fullName evidence="3">Uncharacterized protein</fullName>
    </submittedName>
</protein>
<keyword evidence="4" id="KW-1185">Reference proteome</keyword>
<name>A0A084ALM5_STACB</name>
<evidence type="ECO:0000256" key="1">
    <source>
        <dbReference type="SAM" id="MobiDB-lite"/>
    </source>
</evidence>
<feature type="chain" id="PRO_5001770915" evidence="2">
    <location>
        <begin position="20"/>
        <end position="242"/>
    </location>
</feature>
<evidence type="ECO:0000313" key="3">
    <source>
        <dbReference type="EMBL" id="KEY66204.1"/>
    </source>
</evidence>
<feature type="signal peptide" evidence="2">
    <location>
        <begin position="1"/>
        <end position="19"/>
    </location>
</feature>
<dbReference type="Proteomes" id="UP000028045">
    <property type="component" value="Unassembled WGS sequence"/>
</dbReference>
<proteinExistence type="predicted"/>
<feature type="compositionally biased region" description="Low complexity" evidence="1">
    <location>
        <begin position="86"/>
        <end position="105"/>
    </location>
</feature>
<evidence type="ECO:0000256" key="2">
    <source>
        <dbReference type="SAM" id="SignalP"/>
    </source>
</evidence>
<sequence>MRNVLFALASAGLAASTTPAGFQPNAAADLMVNYGGVTVSPGGRLTKDDRSYIGRHGDPDEHANRSHAGIRAGEQGPSQRRGSLLRPQPAARRAADAPIHAAAGRPHGHHAAGPERARAGGADAPGLQRGGHAGPGRAGGQGGGGQLLYRHQRRHEGGQRDQDPDADSCPGRAGADGVRGGGAGTAGGSFDADFEGERDRAEDGRGCGGGGGEHASHGLVGGGRGRVIMSSYNRQGGTCLPL</sequence>
<keyword evidence="2" id="KW-0732">Signal</keyword>
<reference evidence="3 4" key="1">
    <citation type="journal article" date="2014" name="BMC Genomics">
        <title>Comparative genome sequencing reveals chemotype-specific gene clusters in the toxigenic black mold Stachybotrys.</title>
        <authorList>
            <person name="Semeiks J."/>
            <person name="Borek D."/>
            <person name="Otwinowski Z."/>
            <person name="Grishin N.V."/>
        </authorList>
    </citation>
    <scope>NUCLEOTIDE SEQUENCE [LARGE SCALE GENOMIC DNA]</scope>
    <source>
        <strain evidence="4">CBS 109288 / IBT 7711</strain>
    </source>
</reference>
<dbReference type="EMBL" id="KL648668">
    <property type="protein sequence ID" value="KEY66204.1"/>
    <property type="molecule type" value="Genomic_DNA"/>
</dbReference>
<feature type="compositionally biased region" description="Basic and acidic residues" evidence="1">
    <location>
        <begin position="45"/>
        <end position="64"/>
    </location>
</feature>
<dbReference type="AlphaFoldDB" id="A0A084ALM5"/>
<gene>
    <name evidence="3" type="ORF">S7711_07661</name>
</gene>
<accession>A0A084ALM5</accession>
<feature type="compositionally biased region" description="Gly residues" evidence="1">
    <location>
        <begin position="206"/>
        <end position="225"/>
    </location>
</feature>
<evidence type="ECO:0000313" key="4">
    <source>
        <dbReference type="Proteomes" id="UP000028045"/>
    </source>
</evidence>
<organism evidence="3 4">
    <name type="scientific">Stachybotrys chartarum (strain CBS 109288 / IBT 7711)</name>
    <name type="common">Toxic black mold</name>
    <name type="synonym">Stilbospora chartarum</name>
    <dbReference type="NCBI Taxonomy" id="1280523"/>
    <lineage>
        <taxon>Eukaryota</taxon>
        <taxon>Fungi</taxon>
        <taxon>Dikarya</taxon>
        <taxon>Ascomycota</taxon>
        <taxon>Pezizomycotina</taxon>
        <taxon>Sordariomycetes</taxon>
        <taxon>Hypocreomycetidae</taxon>
        <taxon>Hypocreales</taxon>
        <taxon>Stachybotryaceae</taxon>
        <taxon>Stachybotrys</taxon>
    </lineage>
</organism>